<evidence type="ECO:0000256" key="2">
    <source>
        <dbReference type="SAM" id="MobiDB-lite"/>
    </source>
</evidence>
<evidence type="ECO:0000313" key="4">
    <source>
        <dbReference type="Proteomes" id="UP000177001"/>
    </source>
</evidence>
<organism evidence="3 4">
    <name type="scientific">Candidatus Nomurabacteria bacterium RIFCSPLOWO2_01_FULL_36_16</name>
    <dbReference type="NCBI Taxonomy" id="1801767"/>
    <lineage>
        <taxon>Bacteria</taxon>
        <taxon>Candidatus Nomuraibacteriota</taxon>
    </lineage>
</organism>
<feature type="compositionally biased region" description="Polar residues" evidence="2">
    <location>
        <begin position="452"/>
        <end position="463"/>
    </location>
</feature>
<dbReference type="Proteomes" id="UP000177001">
    <property type="component" value="Unassembled WGS sequence"/>
</dbReference>
<feature type="region of interest" description="Disordered" evidence="2">
    <location>
        <begin position="452"/>
        <end position="505"/>
    </location>
</feature>
<name>A0A1F6WZ34_9BACT</name>
<evidence type="ECO:0000256" key="1">
    <source>
        <dbReference type="SAM" id="Coils"/>
    </source>
</evidence>
<protein>
    <recommendedName>
        <fullName evidence="5">Protein kinase domain-containing protein</fullName>
    </recommendedName>
</protein>
<comment type="caution">
    <text evidence="3">The sequence shown here is derived from an EMBL/GenBank/DDBJ whole genome shotgun (WGS) entry which is preliminary data.</text>
</comment>
<dbReference type="SUPFAM" id="SSF56112">
    <property type="entry name" value="Protein kinase-like (PK-like)"/>
    <property type="match status" value="1"/>
</dbReference>
<evidence type="ECO:0000313" key="3">
    <source>
        <dbReference type="EMBL" id="OGI87138.1"/>
    </source>
</evidence>
<sequence>MEPRPTKIDQSSVIASGDKILKEPIIKTTDQPKSWAEPGVKFSLEIRKAKYERDNELGFGATSRVLQADLTMSDGMRLPVAVKIPLKESWEPHIIDEEKVIHLLQAKQEEMFPGTPSHFPAARLIEINEKPALVLEFMEESSHMSGSEMEKVFQSHQERAKDVLRQYMEILEVVFALNLQTTDRKLDDFYYIPENGRLVVLDWNSTGFRDVDGVVEERHVSEKVKKTNVLHGLQMILNKFSKGCLPEEETARYKELIQLLNHSRKPRFYNMSGEEAIALVREIAKPPEQRKPLEFGEMPRKQHEYSLVELFPNQKKSARGYETYGHLNGVHESGKLLVRSVDLDRINISKDDVLKIAGKLGLSAQLESVLQSSQTDANFFYLQVERGFGEDESLWPAVEIKDGASYLVEFSIDLIPQAVDGEPITIEEVSCTPGPRYTKIVLKARRSETEVSQDLTATHSTYAQREAAQEASLESVKRPKELVGDTKGEGGEKDERADSGTEERTEKIAKLRERIAKNEKIIADAVKELQEIEKRIAQTRTDLGKASIPASHKEPTK</sequence>
<feature type="coiled-coil region" evidence="1">
    <location>
        <begin position="508"/>
        <end position="542"/>
    </location>
</feature>
<dbReference type="AlphaFoldDB" id="A0A1F6WZ34"/>
<proteinExistence type="predicted"/>
<accession>A0A1F6WZ34</accession>
<feature type="compositionally biased region" description="Basic and acidic residues" evidence="2">
    <location>
        <begin position="475"/>
        <end position="505"/>
    </location>
</feature>
<keyword evidence="1" id="KW-0175">Coiled coil</keyword>
<reference evidence="3 4" key="1">
    <citation type="journal article" date="2016" name="Nat. Commun.">
        <title>Thousands of microbial genomes shed light on interconnected biogeochemical processes in an aquifer system.</title>
        <authorList>
            <person name="Anantharaman K."/>
            <person name="Brown C.T."/>
            <person name="Hug L.A."/>
            <person name="Sharon I."/>
            <person name="Castelle C.J."/>
            <person name="Probst A.J."/>
            <person name="Thomas B.C."/>
            <person name="Singh A."/>
            <person name="Wilkins M.J."/>
            <person name="Karaoz U."/>
            <person name="Brodie E.L."/>
            <person name="Williams K.H."/>
            <person name="Hubbard S.S."/>
            <person name="Banfield J.F."/>
        </authorList>
    </citation>
    <scope>NUCLEOTIDE SEQUENCE [LARGE SCALE GENOMIC DNA]</scope>
</reference>
<dbReference type="InterPro" id="IPR011009">
    <property type="entry name" value="Kinase-like_dom_sf"/>
</dbReference>
<gene>
    <name evidence="3" type="ORF">A3A91_00520</name>
</gene>
<dbReference type="EMBL" id="MFUR01000005">
    <property type="protein sequence ID" value="OGI87138.1"/>
    <property type="molecule type" value="Genomic_DNA"/>
</dbReference>
<evidence type="ECO:0008006" key="5">
    <source>
        <dbReference type="Google" id="ProtNLM"/>
    </source>
</evidence>